<dbReference type="PROSITE" id="PS50157">
    <property type="entry name" value="ZINC_FINGER_C2H2_2"/>
    <property type="match status" value="1"/>
</dbReference>
<evidence type="ECO:0000256" key="2">
    <source>
        <dbReference type="SAM" id="MobiDB-lite"/>
    </source>
</evidence>
<feature type="region of interest" description="Disordered" evidence="2">
    <location>
        <begin position="363"/>
        <end position="382"/>
    </location>
</feature>
<accession>A0AAF3EW58</accession>
<dbReference type="GO" id="GO:0008270">
    <property type="term" value="F:zinc ion binding"/>
    <property type="evidence" value="ECO:0007669"/>
    <property type="project" value="UniProtKB-KW"/>
</dbReference>
<proteinExistence type="predicted"/>
<evidence type="ECO:0000313" key="5">
    <source>
        <dbReference type="WBParaSite" id="MBELARI_LOCUS1845"/>
    </source>
</evidence>
<evidence type="ECO:0000313" key="6">
    <source>
        <dbReference type="WBParaSite" id="MBELARI_LOCUS3957"/>
    </source>
</evidence>
<organism evidence="4 5">
    <name type="scientific">Mesorhabditis belari</name>
    <dbReference type="NCBI Taxonomy" id="2138241"/>
    <lineage>
        <taxon>Eukaryota</taxon>
        <taxon>Metazoa</taxon>
        <taxon>Ecdysozoa</taxon>
        <taxon>Nematoda</taxon>
        <taxon>Chromadorea</taxon>
        <taxon>Rhabditida</taxon>
        <taxon>Rhabditina</taxon>
        <taxon>Rhabditomorpha</taxon>
        <taxon>Rhabditoidea</taxon>
        <taxon>Rhabditidae</taxon>
        <taxon>Mesorhabditinae</taxon>
        <taxon>Mesorhabditis</taxon>
    </lineage>
</organism>
<evidence type="ECO:0000259" key="3">
    <source>
        <dbReference type="PROSITE" id="PS50157"/>
    </source>
</evidence>
<dbReference type="Proteomes" id="UP000887575">
    <property type="component" value="Unassembled WGS sequence"/>
</dbReference>
<dbReference type="InterPro" id="IPR013087">
    <property type="entry name" value="Znf_C2H2_type"/>
</dbReference>
<keyword evidence="1" id="KW-0479">Metal-binding</keyword>
<evidence type="ECO:0000313" key="4">
    <source>
        <dbReference type="Proteomes" id="UP000887575"/>
    </source>
</evidence>
<dbReference type="WBParaSite" id="MBELARI_LOCUS1845">
    <property type="protein sequence ID" value="MBELARI_LOCUS1845"/>
    <property type="gene ID" value="MBELARI_LOCUS1845"/>
</dbReference>
<keyword evidence="1" id="KW-0862">Zinc</keyword>
<sequence>MEMPELAEETNDFPLSKKGEIQFSVCGLCNSPKSLGNADQLHCWNLIQHVYTHMVQRAMTCNECGYQAHRSQGMAVHVRRHHNRKEVVILYPSNLKAYMEELKDVARRCFPTYFERFKSHFINLEEAMKAGSGSMSTGSNRPSTERKLGLGINDHLFVSLGLDFSKEKAGDEDNIGGLLGFHMPKGDLVADARPSPSFHDDSTNIDFRDDEIENSTLAGLFRGIFDSPRKKTTVASDGEIKIRPPLFLKQGLMKQEPVKSAGGQTKKDVFAQALVDSDGEKESFIGKNRPMLQIRPIHGNKPEIPKMLPLSIPSINPLKRALDAANEEVIVLKKKVCEHTTTISELYAILGEKELQMRRLKAERDAAVYKSSGPRKQDPSAS</sequence>
<evidence type="ECO:0000256" key="1">
    <source>
        <dbReference type="PROSITE-ProRule" id="PRU00042"/>
    </source>
</evidence>
<keyword evidence="4" id="KW-1185">Reference proteome</keyword>
<protein>
    <submittedName>
        <fullName evidence="5 6">C2H2-type domain-containing protein</fullName>
    </submittedName>
</protein>
<keyword evidence="1" id="KW-0863">Zinc-finger</keyword>
<reference evidence="5 6" key="1">
    <citation type="submission" date="2024-02" db="UniProtKB">
        <authorList>
            <consortium name="WormBaseParasite"/>
        </authorList>
    </citation>
    <scope>IDENTIFICATION</scope>
</reference>
<dbReference type="Gene3D" id="3.30.160.60">
    <property type="entry name" value="Classic Zinc Finger"/>
    <property type="match status" value="1"/>
</dbReference>
<feature type="domain" description="C2H2-type" evidence="3">
    <location>
        <begin position="59"/>
        <end position="86"/>
    </location>
</feature>
<dbReference type="AlphaFoldDB" id="A0AAF3EW58"/>
<dbReference type="WBParaSite" id="MBELARI_LOCUS3957">
    <property type="protein sequence ID" value="MBELARI_LOCUS3957"/>
    <property type="gene ID" value="MBELARI_LOCUS3957"/>
</dbReference>
<name>A0AAF3EW58_9BILA</name>